<evidence type="ECO:0000256" key="2">
    <source>
        <dbReference type="ARBA" id="ARBA00022692"/>
    </source>
</evidence>
<dbReference type="PANTHER" id="PTHR31382:SF1">
    <property type="entry name" value="SODIUM ION_PROTON EXCHANGER (EUROFUNG)"/>
    <property type="match status" value="1"/>
</dbReference>
<keyword evidence="4 5" id="KW-0472">Membrane</keyword>
<dbReference type="GO" id="GO:0120029">
    <property type="term" value="P:proton export across plasma membrane"/>
    <property type="evidence" value="ECO:0007669"/>
    <property type="project" value="InterPro"/>
</dbReference>
<dbReference type="PANTHER" id="PTHR31382">
    <property type="entry name" value="NA(+)/H(+) ANTIPORTER"/>
    <property type="match status" value="1"/>
</dbReference>
<feature type="transmembrane region" description="Helical" evidence="5">
    <location>
        <begin position="355"/>
        <end position="375"/>
    </location>
</feature>
<dbReference type="InterPro" id="IPR004712">
    <property type="entry name" value="Na+/H+_antiporter_fungi"/>
</dbReference>
<feature type="transmembrane region" description="Helical" evidence="5">
    <location>
        <begin position="188"/>
        <end position="214"/>
    </location>
</feature>
<proteinExistence type="predicted"/>
<name>A0A084QQK9_STAC4</name>
<dbReference type="GO" id="GO:0005886">
    <property type="term" value="C:plasma membrane"/>
    <property type="evidence" value="ECO:0007669"/>
    <property type="project" value="InterPro"/>
</dbReference>
<dbReference type="EMBL" id="KL660468">
    <property type="protein sequence ID" value="KFA66244.1"/>
    <property type="molecule type" value="Genomic_DNA"/>
</dbReference>
<feature type="transmembrane region" description="Helical" evidence="5">
    <location>
        <begin position="157"/>
        <end position="176"/>
    </location>
</feature>
<evidence type="ECO:0000256" key="5">
    <source>
        <dbReference type="SAM" id="Phobius"/>
    </source>
</evidence>
<reference evidence="7 8" key="1">
    <citation type="journal article" date="2014" name="BMC Genomics">
        <title>Comparative genome sequencing reveals chemotype-specific gene clusters in the toxigenic black mold Stachybotrys.</title>
        <authorList>
            <person name="Semeiks J."/>
            <person name="Borek D."/>
            <person name="Otwinowski Z."/>
            <person name="Grishin N.V."/>
        </authorList>
    </citation>
    <scope>NUCLEOTIDE SEQUENCE [LARGE SCALE GENOMIC DNA]</scope>
    <source>
        <strain evidence="7 8">IBT 40285</strain>
    </source>
</reference>
<dbReference type="GO" id="GO:0042391">
    <property type="term" value="P:regulation of membrane potential"/>
    <property type="evidence" value="ECO:0007669"/>
    <property type="project" value="InterPro"/>
</dbReference>
<evidence type="ECO:0000256" key="3">
    <source>
        <dbReference type="ARBA" id="ARBA00022989"/>
    </source>
</evidence>
<feature type="transmembrane region" description="Helical" evidence="5">
    <location>
        <begin position="281"/>
        <end position="299"/>
    </location>
</feature>
<dbReference type="Gene3D" id="6.10.140.1330">
    <property type="match status" value="1"/>
</dbReference>
<keyword evidence="8" id="KW-1185">Reference proteome</keyword>
<evidence type="ECO:0000313" key="8">
    <source>
        <dbReference type="Proteomes" id="UP000028524"/>
    </source>
</evidence>
<dbReference type="HOGENOM" id="CLU_008635_5_1_1"/>
<dbReference type="OMA" id="QSWAHES"/>
<dbReference type="GO" id="GO:0015385">
    <property type="term" value="F:sodium:proton antiporter activity"/>
    <property type="evidence" value="ECO:0007669"/>
    <property type="project" value="InterPro"/>
</dbReference>
<accession>A0A084QQK9</accession>
<evidence type="ECO:0000313" key="7">
    <source>
        <dbReference type="EMBL" id="KFA66244.1"/>
    </source>
</evidence>
<sequence>MLSPVISFVVGAVAGPATGLLQFEAWSGGAVHLETHTLNFTRLSLCVQVLISGVQLPKRFLARSWTSMLVMLLPGMILMWLMSALLIWGICELADDTGADGGGRRIPFLHALAIGSCLAPTDPVLASTIIKGRWADQHVPAPLAQIISGESGANDGLGYPFLFLALYLIAYVGGGSQGPALEGGPSGAMSLLFGNTIAYVVVLGVIWGAVVGYASAKLLRLCRNLHYVDHESFFAFPILFAIFLIGTCGMAGSDDILAAFVAGNALSWDDWFRRKTSEDSFASTFELFLNLALFIYLGATCPWDVFHTTSSHLSQWHIPLWRLACVAIAILVLRRLPMLLLFYKTGLLRRHVKTIGQATFMGFFGPMGISSIFYLQELLRFSREKLLDQDGHMNPAGQELFATARQVVWFVVTSSIVVHGLAIPFWQAVAKIWMHIYPSKTRSDYAHSGVREFVEKERHAIRHALKVSSQEETDTEQQYETPIWQHARPKPVFRHLKA</sequence>
<evidence type="ECO:0000256" key="1">
    <source>
        <dbReference type="ARBA" id="ARBA00004141"/>
    </source>
</evidence>
<dbReference type="Pfam" id="PF00999">
    <property type="entry name" value="Na_H_Exchanger"/>
    <property type="match status" value="1"/>
</dbReference>
<keyword evidence="3 5" id="KW-1133">Transmembrane helix</keyword>
<feature type="transmembrane region" description="Helical" evidence="5">
    <location>
        <begin position="234"/>
        <end position="260"/>
    </location>
</feature>
<dbReference type="Proteomes" id="UP000028524">
    <property type="component" value="Unassembled WGS sequence"/>
</dbReference>
<gene>
    <name evidence="7" type="ORF">S40285_08601</name>
</gene>
<evidence type="ECO:0000259" key="6">
    <source>
        <dbReference type="Pfam" id="PF00999"/>
    </source>
</evidence>
<dbReference type="OrthoDB" id="5327978at2759"/>
<feature type="domain" description="Cation/H+ exchanger transmembrane" evidence="6">
    <location>
        <begin position="5"/>
        <end position="425"/>
    </location>
</feature>
<dbReference type="AlphaFoldDB" id="A0A084QQK9"/>
<dbReference type="STRING" id="1283841.A0A084QQK9"/>
<feature type="transmembrane region" description="Helical" evidence="5">
    <location>
        <begin position="68"/>
        <end position="90"/>
    </location>
</feature>
<feature type="transmembrane region" description="Helical" evidence="5">
    <location>
        <begin position="319"/>
        <end position="343"/>
    </location>
</feature>
<protein>
    <recommendedName>
        <fullName evidence="6">Cation/H+ exchanger transmembrane domain-containing protein</fullName>
    </recommendedName>
</protein>
<dbReference type="InParanoid" id="A0A084QQK9"/>
<evidence type="ECO:0000256" key="4">
    <source>
        <dbReference type="ARBA" id="ARBA00023136"/>
    </source>
</evidence>
<dbReference type="GO" id="GO:0036376">
    <property type="term" value="P:sodium ion export across plasma membrane"/>
    <property type="evidence" value="ECO:0007669"/>
    <property type="project" value="InterPro"/>
</dbReference>
<feature type="transmembrane region" description="Helical" evidence="5">
    <location>
        <begin position="407"/>
        <end position="426"/>
    </location>
</feature>
<comment type="subcellular location">
    <subcellularLocation>
        <location evidence="1">Membrane</location>
        <topology evidence="1">Multi-pass membrane protein</topology>
    </subcellularLocation>
</comment>
<keyword evidence="2 5" id="KW-0812">Transmembrane</keyword>
<organism evidence="7 8">
    <name type="scientific">Stachybotrys chlorohalonatus (strain IBT 40285)</name>
    <dbReference type="NCBI Taxonomy" id="1283841"/>
    <lineage>
        <taxon>Eukaryota</taxon>
        <taxon>Fungi</taxon>
        <taxon>Dikarya</taxon>
        <taxon>Ascomycota</taxon>
        <taxon>Pezizomycotina</taxon>
        <taxon>Sordariomycetes</taxon>
        <taxon>Hypocreomycetidae</taxon>
        <taxon>Hypocreales</taxon>
        <taxon>Stachybotryaceae</taxon>
        <taxon>Stachybotrys</taxon>
    </lineage>
</organism>
<dbReference type="InterPro" id="IPR006153">
    <property type="entry name" value="Cation/H_exchanger_TM"/>
</dbReference>